<organism evidence="2 3">
    <name type="scientific">Dibothriocephalus latus</name>
    <name type="common">Fish tapeworm</name>
    <name type="synonym">Diphyllobothrium latum</name>
    <dbReference type="NCBI Taxonomy" id="60516"/>
    <lineage>
        <taxon>Eukaryota</taxon>
        <taxon>Metazoa</taxon>
        <taxon>Spiralia</taxon>
        <taxon>Lophotrochozoa</taxon>
        <taxon>Platyhelminthes</taxon>
        <taxon>Cestoda</taxon>
        <taxon>Eucestoda</taxon>
        <taxon>Diphyllobothriidea</taxon>
        <taxon>Diphyllobothriidae</taxon>
        <taxon>Dibothriocephalus</taxon>
    </lineage>
</organism>
<feature type="compositionally biased region" description="Basic and acidic residues" evidence="1">
    <location>
        <begin position="36"/>
        <end position="50"/>
    </location>
</feature>
<sequence length="209" mass="21782">MIFSAWGAIFAGFYICISALRRRRLPKEAFVYSHDTAPEAGKREGEDKDGGAAGQVSDGPQSLSTITEPSYLSLFPPSSSTISTDSYPILMRQAPTSPTAGAGGGDDDDGGYGRLLLTQLNHLFSTGPYSLLETGCQSPVSDQPEGDATAVAAATATEDELGRDTDGNEEDVTGRSRADGPDTPAFEAAYGTLVAIGNHLLVFLAGLSL</sequence>
<dbReference type="EMBL" id="UYRU01054730">
    <property type="protein sequence ID" value="VDN12782.1"/>
    <property type="molecule type" value="Genomic_DNA"/>
</dbReference>
<gene>
    <name evidence="2" type="ORF">DILT_LOCUS8613</name>
</gene>
<reference evidence="2 3" key="1">
    <citation type="submission" date="2018-11" db="EMBL/GenBank/DDBJ databases">
        <authorList>
            <consortium name="Pathogen Informatics"/>
        </authorList>
    </citation>
    <scope>NUCLEOTIDE SEQUENCE [LARGE SCALE GENOMIC DNA]</scope>
</reference>
<protein>
    <submittedName>
        <fullName evidence="2">Uncharacterized protein</fullName>
    </submittedName>
</protein>
<feature type="region of interest" description="Disordered" evidence="1">
    <location>
        <begin position="156"/>
        <end position="183"/>
    </location>
</feature>
<dbReference type="AlphaFoldDB" id="A0A3P7NX66"/>
<dbReference type="Proteomes" id="UP000281553">
    <property type="component" value="Unassembled WGS sequence"/>
</dbReference>
<evidence type="ECO:0000256" key="1">
    <source>
        <dbReference type="SAM" id="MobiDB-lite"/>
    </source>
</evidence>
<proteinExistence type="predicted"/>
<feature type="region of interest" description="Disordered" evidence="1">
    <location>
        <begin position="36"/>
        <end position="63"/>
    </location>
</feature>
<keyword evidence="3" id="KW-1185">Reference proteome</keyword>
<dbReference type="OrthoDB" id="6304680at2759"/>
<accession>A0A3P7NX66</accession>
<feature type="compositionally biased region" description="Basic and acidic residues" evidence="1">
    <location>
        <begin position="160"/>
        <end position="180"/>
    </location>
</feature>
<name>A0A3P7NX66_DIBLA</name>
<evidence type="ECO:0000313" key="3">
    <source>
        <dbReference type="Proteomes" id="UP000281553"/>
    </source>
</evidence>
<evidence type="ECO:0000313" key="2">
    <source>
        <dbReference type="EMBL" id="VDN12782.1"/>
    </source>
</evidence>